<proteinExistence type="predicted"/>
<sequence>MGNKNSSSHFKNHQSKSFTHQRKSNNYITDNDHTNAKFDTTSLHQSKKNGPSPRFRRRHARQVHLDKKTKKLQ</sequence>
<feature type="compositionally biased region" description="Basic residues" evidence="1">
    <location>
        <begin position="54"/>
        <end position="73"/>
    </location>
</feature>
<comment type="caution">
    <text evidence="3">The sequence shown here is derived from an EMBL/GenBank/DDBJ whole genome shotgun (WGS) entry which is preliminary data.</text>
</comment>
<evidence type="ECO:0000313" key="4">
    <source>
        <dbReference type="Proteomes" id="UP000681720"/>
    </source>
</evidence>
<dbReference type="EMBL" id="CAJOBJ010362559">
    <property type="protein sequence ID" value="CAF5219036.1"/>
    <property type="molecule type" value="Genomic_DNA"/>
</dbReference>
<dbReference type="Proteomes" id="UP000681967">
    <property type="component" value="Unassembled WGS sequence"/>
</dbReference>
<feature type="compositionally biased region" description="Basic residues" evidence="1">
    <location>
        <begin position="10"/>
        <end position="23"/>
    </location>
</feature>
<evidence type="ECO:0000313" key="3">
    <source>
        <dbReference type="EMBL" id="CAF5219036.1"/>
    </source>
</evidence>
<dbReference type="AlphaFoldDB" id="A0A8S3JJ80"/>
<dbReference type="Proteomes" id="UP000681720">
    <property type="component" value="Unassembled WGS sequence"/>
</dbReference>
<evidence type="ECO:0000313" key="2">
    <source>
        <dbReference type="EMBL" id="CAF5092432.1"/>
    </source>
</evidence>
<reference evidence="3" key="1">
    <citation type="submission" date="2021-02" db="EMBL/GenBank/DDBJ databases">
        <authorList>
            <person name="Nowell W R."/>
        </authorList>
    </citation>
    <scope>NUCLEOTIDE SEQUENCE</scope>
</reference>
<protein>
    <submittedName>
        <fullName evidence="3">Uncharacterized protein</fullName>
    </submittedName>
</protein>
<gene>
    <name evidence="2" type="ORF">BYL167_LOCUS63321</name>
    <name evidence="3" type="ORF">GIL414_LOCUS83270</name>
</gene>
<name>A0A8S3JJ80_9BILA</name>
<organism evidence="3 4">
    <name type="scientific">Rotaria magnacalcarata</name>
    <dbReference type="NCBI Taxonomy" id="392030"/>
    <lineage>
        <taxon>Eukaryota</taxon>
        <taxon>Metazoa</taxon>
        <taxon>Spiralia</taxon>
        <taxon>Gnathifera</taxon>
        <taxon>Rotifera</taxon>
        <taxon>Eurotatoria</taxon>
        <taxon>Bdelloidea</taxon>
        <taxon>Philodinida</taxon>
        <taxon>Philodinidae</taxon>
        <taxon>Rotaria</taxon>
    </lineage>
</organism>
<evidence type="ECO:0000256" key="1">
    <source>
        <dbReference type="SAM" id="MobiDB-lite"/>
    </source>
</evidence>
<feature type="non-terminal residue" evidence="3">
    <location>
        <position position="73"/>
    </location>
</feature>
<dbReference type="EMBL" id="CAJOBH010236375">
    <property type="protein sequence ID" value="CAF5092432.1"/>
    <property type="molecule type" value="Genomic_DNA"/>
</dbReference>
<feature type="region of interest" description="Disordered" evidence="1">
    <location>
        <begin position="1"/>
        <end position="73"/>
    </location>
</feature>
<accession>A0A8S3JJ80</accession>